<dbReference type="PANTHER" id="PTHR44170">
    <property type="entry name" value="PROTEIN SIDEKICK"/>
    <property type="match status" value="1"/>
</dbReference>
<name>A0A183J9I9_9BILA</name>
<dbReference type="GO" id="GO:0098609">
    <property type="term" value="P:cell-cell adhesion"/>
    <property type="evidence" value="ECO:0007669"/>
    <property type="project" value="TreeGrafter"/>
</dbReference>
<dbReference type="InterPro" id="IPR003598">
    <property type="entry name" value="Ig_sub2"/>
</dbReference>
<evidence type="ECO:0000313" key="8">
    <source>
        <dbReference type="Proteomes" id="UP000270296"/>
    </source>
</evidence>
<evidence type="ECO:0000256" key="2">
    <source>
        <dbReference type="ARBA" id="ARBA00023157"/>
    </source>
</evidence>
<keyword evidence="4" id="KW-0472">Membrane</keyword>
<dbReference type="Pfam" id="PF07679">
    <property type="entry name" value="I-set"/>
    <property type="match status" value="2"/>
</dbReference>
<protein>
    <submittedName>
        <fullName evidence="9">Basigin</fullName>
    </submittedName>
</protein>
<dbReference type="PANTHER" id="PTHR44170:SF56">
    <property type="entry name" value="FIBRONECTIN TYPE-III DOMAIN-CONTAINING PROTEIN"/>
    <property type="match status" value="1"/>
</dbReference>
<dbReference type="InterPro" id="IPR013783">
    <property type="entry name" value="Ig-like_fold"/>
</dbReference>
<feature type="signal peptide" evidence="5">
    <location>
        <begin position="1"/>
        <end position="19"/>
    </location>
</feature>
<keyword evidence="4" id="KW-1133">Transmembrane helix</keyword>
<keyword evidence="5" id="KW-0732">Signal</keyword>
<dbReference type="SMART" id="SM00409">
    <property type="entry name" value="IG"/>
    <property type="match status" value="2"/>
</dbReference>
<sequence>MPTLRLVYLVVGLISVSSAEQALKIVKEYGESGFKGNFLYGRKGDSFKIACVAPVDLSPEDHSKLVWLEKGRSVCDEEKCEIVRHFERYKQTARTIEWKAKGDTVLTCAYKSEPEQWKNVSVQIFVDPRMASTFELNETATGLQSLRLACDLPANSGDKIEWIHDGHPIHRSARMNVMTNNGTLFFTETSLVDSGVYYCRSSEVKARRGSIIIVKGKAHIAQRDVRGINRLQGDSLQINCDVYGYPLPNVTWKRNGEDWTNASDRVLFDSYNGVPNASLKISDLRFVDGAVYSCIATNSYGVENATYVVRVKERLSALWPLLGIMIEVVVLVTVILMCERRTSRMEQFENIEDRRKKTFNEENNEKEAQPQKT</sequence>
<feature type="chain" id="PRO_5043140454" evidence="5">
    <location>
        <begin position="20"/>
        <end position="373"/>
    </location>
</feature>
<dbReference type="EMBL" id="UZAM01018072">
    <property type="protein sequence ID" value="VDP49415.1"/>
    <property type="molecule type" value="Genomic_DNA"/>
</dbReference>
<proteinExistence type="predicted"/>
<evidence type="ECO:0000256" key="4">
    <source>
        <dbReference type="SAM" id="Phobius"/>
    </source>
</evidence>
<dbReference type="CDD" id="cd00096">
    <property type="entry name" value="Ig"/>
    <property type="match status" value="2"/>
</dbReference>
<evidence type="ECO:0000256" key="1">
    <source>
        <dbReference type="ARBA" id="ARBA00022737"/>
    </source>
</evidence>
<dbReference type="PROSITE" id="PS50835">
    <property type="entry name" value="IG_LIKE"/>
    <property type="match status" value="2"/>
</dbReference>
<evidence type="ECO:0000256" key="5">
    <source>
        <dbReference type="SAM" id="SignalP"/>
    </source>
</evidence>
<reference evidence="7 8" key="2">
    <citation type="submission" date="2018-11" db="EMBL/GenBank/DDBJ databases">
        <authorList>
            <consortium name="Pathogen Informatics"/>
        </authorList>
    </citation>
    <scope>NUCLEOTIDE SEQUENCE [LARGE SCALE GENOMIC DNA]</scope>
</reference>
<gene>
    <name evidence="7" type="ORF">SBAD_LOCUS12537</name>
</gene>
<evidence type="ECO:0000259" key="6">
    <source>
        <dbReference type="PROSITE" id="PS50835"/>
    </source>
</evidence>
<dbReference type="OrthoDB" id="5970915at2759"/>
<dbReference type="InterPro" id="IPR036179">
    <property type="entry name" value="Ig-like_dom_sf"/>
</dbReference>
<keyword evidence="4" id="KW-0812">Transmembrane</keyword>
<dbReference type="InterPro" id="IPR003599">
    <property type="entry name" value="Ig_sub"/>
</dbReference>
<dbReference type="InterPro" id="IPR007110">
    <property type="entry name" value="Ig-like_dom"/>
</dbReference>
<feature type="region of interest" description="Disordered" evidence="3">
    <location>
        <begin position="354"/>
        <end position="373"/>
    </location>
</feature>
<feature type="domain" description="Ig-like" evidence="6">
    <location>
        <begin position="232"/>
        <end position="310"/>
    </location>
</feature>
<organism evidence="9">
    <name type="scientific">Soboliphyme baturini</name>
    <dbReference type="NCBI Taxonomy" id="241478"/>
    <lineage>
        <taxon>Eukaryota</taxon>
        <taxon>Metazoa</taxon>
        <taxon>Ecdysozoa</taxon>
        <taxon>Nematoda</taxon>
        <taxon>Enoplea</taxon>
        <taxon>Dorylaimia</taxon>
        <taxon>Dioctophymatida</taxon>
        <taxon>Dioctophymatoidea</taxon>
        <taxon>Soboliphymatidae</taxon>
        <taxon>Soboliphyme</taxon>
    </lineage>
</organism>
<dbReference type="SUPFAM" id="SSF48726">
    <property type="entry name" value="Immunoglobulin"/>
    <property type="match status" value="2"/>
</dbReference>
<dbReference type="AlphaFoldDB" id="A0A183J9I9"/>
<dbReference type="Gene3D" id="2.60.40.10">
    <property type="entry name" value="Immunoglobulins"/>
    <property type="match status" value="2"/>
</dbReference>
<evidence type="ECO:0000256" key="3">
    <source>
        <dbReference type="SAM" id="MobiDB-lite"/>
    </source>
</evidence>
<dbReference type="InterPro" id="IPR013098">
    <property type="entry name" value="Ig_I-set"/>
</dbReference>
<keyword evidence="8" id="KW-1185">Reference proteome</keyword>
<accession>A0A183J9I9</accession>
<feature type="transmembrane region" description="Helical" evidence="4">
    <location>
        <begin position="317"/>
        <end position="338"/>
    </location>
</feature>
<dbReference type="SMART" id="SM00408">
    <property type="entry name" value="IGc2"/>
    <property type="match status" value="2"/>
</dbReference>
<reference evidence="9" key="1">
    <citation type="submission" date="2016-06" db="UniProtKB">
        <authorList>
            <consortium name="WormBaseParasite"/>
        </authorList>
    </citation>
    <scope>IDENTIFICATION</scope>
</reference>
<keyword evidence="2" id="KW-1015">Disulfide bond</keyword>
<keyword evidence="1" id="KW-0677">Repeat</keyword>
<feature type="domain" description="Ig-like" evidence="6">
    <location>
        <begin position="128"/>
        <end position="210"/>
    </location>
</feature>
<dbReference type="Proteomes" id="UP000270296">
    <property type="component" value="Unassembled WGS sequence"/>
</dbReference>
<evidence type="ECO:0000313" key="9">
    <source>
        <dbReference type="WBParaSite" id="SBAD_0001294601-mRNA-1"/>
    </source>
</evidence>
<evidence type="ECO:0000313" key="7">
    <source>
        <dbReference type="EMBL" id="VDP49415.1"/>
    </source>
</evidence>
<dbReference type="WBParaSite" id="SBAD_0001294601-mRNA-1">
    <property type="protein sequence ID" value="SBAD_0001294601-mRNA-1"/>
    <property type="gene ID" value="SBAD_0001294601"/>
</dbReference>